<dbReference type="AlphaFoldDB" id="A0A8J2PAV4"/>
<keyword evidence="2" id="KW-1185">Reference proteome</keyword>
<evidence type="ECO:0000313" key="1">
    <source>
        <dbReference type="EMBL" id="CAG7821501.1"/>
    </source>
</evidence>
<accession>A0A8J2PAV4</accession>
<protein>
    <submittedName>
        <fullName evidence="1">Uncharacterized protein</fullName>
    </submittedName>
</protein>
<evidence type="ECO:0000313" key="2">
    <source>
        <dbReference type="Proteomes" id="UP000708208"/>
    </source>
</evidence>
<gene>
    <name evidence="1" type="ORF">AFUS01_LOCUS31835</name>
</gene>
<dbReference type="Proteomes" id="UP000708208">
    <property type="component" value="Unassembled WGS sequence"/>
</dbReference>
<reference evidence="1" key="1">
    <citation type="submission" date="2021-06" db="EMBL/GenBank/DDBJ databases">
        <authorList>
            <person name="Hodson N. C."/>
            <person name="Mongue J. A."/>
            <person name="Jaron S. K."/>
        </authorList>
    </citation>
    <scope>NUCLEOTIDE SEQUENCE</scope>
</reference>
<organism evidence="1 2">
    <name type="scientific">Allacma fusca</name>
    <dbReference type="NCBI Taxonomy" id="39272"/>
    <lineage>
        <taxon>Eukaryota</taxon>
        <taxon>Metazoa</taxon>
        <taxon>Ecdysozoa</taxon>
        <taxon>Arthropoda</taxon>
        <taxon>Hexapoda</taxon>
        <taxon>Collembola</taxon>
        <taxon>Symphypleona</taxon>
        <taxon>Sminthuridae</taxon>
        <taxon>Allacma</taxon>
    </lineage>
</organism>
<dbReference type="EMBL" id="CAJVCH010513037">
    <property type="protein sequence ID" value="CAG7821501.1"/>
    <property type="molecule type" value="Genomic_DNA"/>
</dbReference>
<name>A0A8J2PAV4_9HEXA</name>
<comment type="caution">
    <text evidence="1">The sequence shown here is derived from an EMBL/GenBank/DDBJ whole genome shotgun (WGS) entry which is preliminary data.</text>
</comment>
<sequence>MNWNRFRNSGIMSKAIGGDWVDGVAGIIGAPGPAVRLLISILLAYPFATFHRLFLHAKSP</sequence>
<feature type="non-terminal residue" evidence="1">
    <location>
        <position position="60"/>
    </location>
</feature>
<proteinExistence type="predicted"/>